<gene>
    <name evidence="1" type="primary">Contig17102.g18221</name>
    <name evidence="1" type="ORF">STYLEM_8263</name>
</gene>
<dbReference type="OrthoDB" id="422581at2759"/>
<dbReference type="AlphaFoldDB" id="A0A078ACF4"/>
<protein>
    <recommendedName>
        <fullName evidence="3">Glycosyl transferase family 1 domain-containing protein</fullName>
    </recommendedName>
</protein>
<name>A0A078ACF4_STYLE</name>
<reference evidence="1 2" key="1">
    <citation type="submission" date="2014-06" db="EMBL/GenBank/DDBJ databases">
        <authorList>
            <person name="Swart Estienne"/>
        </authorList>
    </citation>
    <scope>NUCLEOTIDE SEQUENCE [LARGE SCALE GENOMIC DNA]</scope>
    <source>
        <strain evidence="1 2">130c</strain>
    </source>
</reference>
<evidence type="ECO:0000313" key="2">
    <source>
        <dbReference type="Proteomes" id="UP000039865"/>
    </source>
</evidence>
<proteinExistence type="predicted"/>
<keyword evidence="2" id="KW-1185">Reference proteome</keyword>
<dbReference type="Proteomes" id="UP000039865">
    <property type="component" value="Unassembled WGS sequence"/>
</dbReference>
<accession>A0A078ACF4</accession>
<dbReference type="EMBL" id="CCKQ01007849">
    <property type="protein sequence ID" value="CDW79277.1"/>
    <property type="molecule type" value="Genomic_DNA"/>
</dbReference>
<organism evidence="1 2">
    <name type="scientific">Stylonychia lemnae</name>
    <name type="common">Ciliate</name>
    <dbReference type="NCBI Taxonomy" id="5949"/>
    <lineage>
        <taxon>Eukaryota</taxon>
        <taxon>Sar</taxon>
        <taxon>Alveolata</taxon>
        <taxon>Ciliophora</taxon>
        <taxon>Intramacronucleata</taxon>
        <taxon>Spirotrichea</taxon>
        <taxon>Stichotrichia</taxon>
        <taxon>Sporadotrichida</taxon>
        <taxon>Oxytrichidae</taxon>
        <taxon>Stylonychinae</taxon>
        <taxon>Stylonychia</taxon>
    </lineage>
</organism>
<dbReference type="InParanoid" id="A0A078ACF4"/>
<evidence type="ECO:0008006" key="3">
    <source>
        <dbReference type="Google" id="ProtNLM"/>
    </source>
</evidence>
<dbReference type="Gene3D" id="3.40.50.2000">
    <property type="entry name" value="Glycogen Phosphorylase B"/>
    <property type="match status" value="1"/>
</dbReference>
<evidence type="ECO:0000313" key="1">
    <source>
        <dbReference type="EMBL" id="CDW79277.1"/>
    </source>
</evidence>
<dbReference type="SUPFAM" id="SSF53756">
    <property type="entry name" value="UDP-Glycosyltransferase/glycogen phosphorylase"/>
    <property type="match status" value="1"/>
</dbReference>
<sequence>MPMIDDEPIKGRFFKVFTLKHGKKEVDGAKVLAVVEPLDEKNMKIFWKMLSRGFMPIGRMSYMTYPKYIDTPGQRSSKQKNLLNPRFQDIMKTFVGWFHFADEPEEYLDPKVPRIMLPNSDTEWAVIDKVLGDKYVLPKLEEKIYDVMIQIPDTNSTQDNIWIEEYKNWNLAVKCMEQIIEKTNLTIFLSGKKIPSHLNYTDRIHWEPYFDKFYQFANFFDKVKVVLITATSDASPRIITQALFLNATVVVNNNIIGGKHYINDQTGGIFQSENDVAEVLTRLLDKYNKQQIDPRSWYQEFQKDKNNRIQSFIWMLREQNWYDYDDYEFT</sequence>